<keyword evidence="1 4" id="KW-0489">Methyltransferase</keyword>
<dbReference type="InterPro" id="IPR050320">
    <property type="entry name" value="N5-glutamine_MTase"/>
</dbReference>
<dbReference type="GO" id="GO:0032259">
    <property type="term" value="P:methylation"/>
    <property type="evidence" value="ECO:0007669"/>
    <property type="project" value="UniProtKB-KW"/>
</dbReference>
<evidence type="ECO:0000313" key="5">
    <source>
        <dbReference type="Proteomes" id="UP000294829"/>
    </source>
</evidence>
<dbReference type="PROSITE" id="PS00092">
    <property type="entry name" value="N6_MTASE"/>
    <property type="match status" value="1"/>
</dbReference>
<dbReference type="Proteomes" id="UP000294829">
    <property type="component" value="Unassembled WGS sequence"/>
</dbReference>
<dbReference type="InterPro" id="IPR029063">
    <property type="entry name" value="SAM-dependent_MTases_sf"/>
</dbReference>
<evidence type="ECO:0000259" key="3">
    <source>
        <dbReference type="Pfam" id="PF05175"/>
    </source>
</evidence>
<dbReference type="OrthoDB" id="267914at2"/>
<keyword evidence="2" id="KW-0949">S-adenosyl-L-methionine</keyword>
<dbReference type="GO" id="GO:0036009">
    <property type="term" value="F:protein-glutamine N-methyltransferase activity"/>
    <property type="evidence" value="ECO:0007669"/>
    <property type="project" value="TreeGrafter"/>
</dbReference>
<comment type="caution">
    <text evidence="4">The sequence shown here is derived from an EMBL/GenBank/DDBJ whole genome shotgun (WGS) entry which is preliminary data.</text>
</comment>
<dbReference type="AlphaFoldDB" id="A0A4R5W8H0"/>
<dbReference type="InterPro" id="IPR002052">
    <property type="entry name" value="DNA_methylase_N6_adenine_CS"/>
</dbReference>
<proteinExistence type="predicted"/>
<dbReference type="RefSeq" id="WP_133325428.1">
    <property type="nucleotide sequence ID" value="NZ_SMYL01000001.1"/>
</dbReference>
<dbReference type="SUPFAM" id="SSF53335">
    <property type="entry name" value="S-adenosyl-L-methionine-dependent methyltransferases"/>
    <property type="match status" value="1"/>
</dbReference>
<organism evidence="4 5">
    <name type="scientific">Sapientia aquatica</name>
    <dbReference type="NCBI Taxonomy" id="1549640"/>
    <lineage>
        <taxon>Bacteria</taxon>
        <taxon>Pseudomonadati</taxon>
        <taxon>Pseudomonadota</taxon>
        <taxon>Betaproteobacteria</taxon>
        <taxon>Burkholderiales</taxon>
        <taxon>Oxalobacteraceae</taxon>
        <taxon>Sapientia</taxon>
    </lineage>
</organism>
<evidence type="ECO:0000313" key="4">
    <source>
        <dbReference type="EMBL" id="TDK68615.1"/>
    </source>
</evidence>
<dbReference type="InterPro" id="IPR007848">
    <property type="entry name" value="Small_mtfrase_dom"/>
</dbReference>
<protein>
    <submittedName>
        <fullName evidence="4">Class I SAM-dependent methyltransferase</fullName>
    </submittedName>
</protein>
<accession>A0A4R5W8H0</accession>
<sequence length="387" mass="42877">MKLTQEVFQWQEAPQTQQVLWRAENGSLPPKRFILADDTLNADTAYKLACEGCGLLWQGDFQNARQLLQALARRCDRPVKKSRKKTNDETPVSPAQLFNLHRQAQSQRARVLAMVLIPLNSDYSVPLKRAPDVLQACVEAYGPRTDSSINSIVSLRELQALIGAHEWRKKGVAIPELEGVIYPHYGVFSPVRGEYISLIASAPLPDKASTLAFDIGTGTGVIAALLAKRGIKKIIATDQDQRALTCAQDNLRQLEVSDKVELLKTDLFPDARAALIVCNPPWIPARPSSPIEYAIFDPESRMLKGFLSGLAEHLDVGGEGWLILSDIAEHLGLRPRSDLLAWIEAAGLRIIERLDIKPKHPKTADTEDALHAARAAEITSLWRLTIK</sequence>
<dbReference type="EMBL" id="SMYL01000001">
    <property type="protein sequence ID" value="TDK68615.1"/>
    <property type="molecule type" value="Genomic_DNA"/>
</dbReference>
<dbReference type="Pfam" id="PF05175">
    <property type="entry name" value="MTS"/>
    <property type="match status" value="1"/>
</dbReference>
<dbReference type="GO" id="GO:0003676">
    <property type="term" value="F:nucleic acid binding"/>
    <property type="evidence" value="ECO:0007669"/>
    <property type="project" value="InterPro"/>
</dbReference>
<evidence type="ECO:0000256" key="1">
    <source>
        <dbReference type="ARBA" id="ARBA00022603"/>
    </source>
</evidence>
<dbReference type="PANTHER" id="PTHR18895">
    <property type="entry name" value="HEMK METHYLTRANSFERASE"/>
    <property type="match status" value="1"/>
</dbReference>
<reference evidence="4 5" key="1">
    <citation type="submission" date="2019-03" db="EMBL/GenBank/DDBJ databases">
        <title>Sapientia aquatica gen. nov., sp. nov., isolated from a crater lake.</title>
        <authorList>
            <person name="Felfoldi T."/>
            <person name="Szabo A."/>
            <person name="Toth E."/>
            <person name="Schumann P."/>
            <person name="Keki Z."/>
            <person name="Marialigeti K."/>
            <person name="Mathe I."/>
        </authorList>
    </citation>
    <scope>NUCLEOTIDE SEQUENCE [LARGE SCALE GENOMIC DNA]</scope>
    <source>
        <strain evidence="4 5">SA-152</strain>
    </source>
</reference>
<dbReference type="Gene3D" id="3.40.50.150">
    <property type="entry name" value="Vaccinia Virus protein VP39"/>
    <property type="match status" value="1"/>
</dbReference>
<name>A0A4R5W8H0_9BURK</name>
<dbReference type="PANTHER" id="PTHR18895:SF74">
    <property type="entry name" value="MTRF1L RELEASE FACTOR GLUTAMINE METHYLTRANSFERASE"/>
    <property type="match status" value="1"/>
</dbReference>
<evidence type="ECO:0000256" key="2">
    <source>
        <dbReference type="ARBA" id="ARBA00022691"/>
    </source>
</evidence>
<gene>
    <name evidence="4" type="ORF">E2I14_03480</name>
</gene>
<feature type="domain" description="Methyltransferase small" evidence="3">
    <location>
        <begin position="182"/>
        <end position="283"/>
    </location>
</feature>
<keyword evidence="4" id="KW-0808">Transferase</keyword>
<dbReference type="CDD" id="cd02440">
    <property type="entry name" value="AdoMet_MTases"/>
    <property type="match status" value="1"/>
</dbReference>
<keyword evidence="5" id="KW-1185">Reference proteome</keyword>